<evidence type="ECO:0000313" key="1">
    <source>
        <dbReference type="EMBL" id="CAH6722021.1"/>
    </source>
</evidence>
<evidence type="ECO:0000313" key="2">
    <source>
        <dbReference type="Proteomes" id="UP001152531"/>
    </source>
</evidence>
<organism evidence="1 2">
    <name type="scientific">[Candida] jaroonii</name>
    <dbReference type="NCBI Taxonomy" id="467808"/>
    <lineage>
        <taxon>Eukaryota</taxon>
        <taxon>Fungi</taxon>
        <taxon>Dikarya</taxon>
        <taxon>Ascomycota</taxon>
        <taxon>Saccharomycotina</taxon>
        <taxon>Pichiomycetes</taxon>
        <taxon>Debaryomycetaceae</taxon>
        <taxon>Yamadazyma</taxon>
    </lineage>
</organism>
<accession>A0ACA9YAU4</accession>
<protein>
    <submittedName>
        <fullName evidence="1">Uncharacterized protein</fullName>
    </submittedName>
</protein>
<sequence>MIFKGKVFCCTAIPTSYRSEIDKYVKELGGHHFSNLTSDVQYLIVGNRNTDKFNFCLNKRDDITYLKFNAIHEFYEGYKAGKSVDLNEYVLGVFDLLTIAISHIKSDDLFIDNLDLQKVITSNGGQLSKTLTTNSACLITNIKTGKRYAKALEWEIPVVHPIYISHSLTRGLALPFEDYLLDKYPDYAAPIEAPITTKTVSTAKSAPTIHNPTNKIKKTKIDVWNSIMNTKSHEIKLPNSVPKPTSNGIFKGLKFKLLFFNADQKSILNEIITKNEGTITENESESDFKLIPFGNEGISGARTEWLIERSIFYGRLTVDIWSEPTPPINLPKNKTITLSGFTGVEDLHIKKLLAHKGFEIVPKFNAKTSILLININIFQDQLPKSLFEFDEPIVKCPFNSINIVSTKNKIQAAKKWGIPIVSARYAFEVKYDDADNIDDTKWCLYYKPSDKIPSDSPDSGSLKLPSPKKIKRKFGKLVTNNEKVKGIESEGTIDDLDFDLGIGYGKKQKRG</sequence>
<proteinExistence type="predicted"/>
<gene>
    <name evidence="1" type="ORF">CLIB1444_07S07712</name>
</gene>
<reference evidence="1" key="1">
    <citation type="submission" date="2022-06" db="EMBL/GenBank/DDBJ databases">
        <authorList>
            <person name="Legras J.-L."/>
            <person name="Devillers H."/>
            <person name="Grondin C."/>
        </authorList>
    </citation>
    <scope>NUCLEOTIDE SEQUENCE</scope>
    <source>
        <strain evidence="1">CLIB 1444</strain>
    </source>
</reference>
<dbReference type="EMBL" id="CALSDN010000007">
    <property type="protein sequence ID" value="CAH6722021.1"/>
    <property type="molecule type" value="Genomic_DNA"/>
</dbReference>
<keyword evidence="2" id="KW-1185">Reference proteome</keyword>
<comment type="caution">
    <text evidence="1">The sequence shown here is derived from an EMBL/GenBank/DDBJ whole genome shotgun (WGS) entry which is preliminary data.</text>
</comment>
<dbReference type="Proteomes" id="UP001152531">
    <property type="component" value="Unassembled WGS sequence"/>
</dbReference>
<name>A0ACA9YAU4_9ASCO</name>